<evidence type="ECO:0000256" key="3">
    <source>
        <dbReference type="ARBA" id="ARBA00022692"/>
    </source>
</evidence>
<evidence type="ECO:0000313" key="7">
    <source>
        <dbReference type="EMBL" id="MFB9052819.1"/>
    </source>
</evidence>
<feature type="transmembrane region" description="Helical" evidence="6">
    <location>
        <begin position="134"/>
        <end position="154"/>
    </location>
</feature>
<keyword evidence="4 6" id="KW-1133">Transmembrane helix</keyword>
<dbReference type="InterPro" id="IPR050833">
    <property type="entry name" value="Poly_Biosynth_Transport"/>
</dbReference>
<dbReference type="InterPro" id="IPR002797">
    <property type="entry name" value="Polysacc_synth"/>
</dbReference>
<protein>
    <submittedName>
        <fullName evidence="7">Oligosaccharide flippase family protein</fullName>
    </submittedName>
</protein>
<feature type="transmembrane region" description="Helical" evidence="6">
    <location>
        <begin position="160"/>
        <end position="186"/>
    </location>
</feature>
<feature type="transmembrane region" description="Helical" evidence="6">
    <location>
        <begin position="340"/>
        <end position="360"/>
    </location>
</feature>
<feature type="transmembrane region" description="Helical" evidence="6">
    <location>
        <begin position="34"/>
        <end position="60"/>
    </location>
</feature>
<comment type="subcellular location">
    <subcellularLocation>
        <location evidence="1">Cell membrane</location>
        <topology evidence="1">Multi-pass membrane protein</topology>
    </subcellularLocation>
</comment>
<evidence type="ECO:0000256" key="2">
    <source>
        <dbReference type="ARBA" id="ARBA00022475"/>
    </source>
</evidence>
<keyword evidence="8" id="KW-1185">Reference proteome</keyword>
<accession>A0ABV5F070</accession>
<organism evidence="7 8">
    <name type="scientific">Formosa undariae</name>
    <dbReference type="NCBI Taxonomy" id="1325436"/>
    <lineage>
        <taxon>Bacteria</taxon>
        <taxon>Pseudomonadati</taxon>
        <taxon>Bacteroidota</taxon>
        <taxon>Flavobacteriia</taxon>
        <taxon>Flavobacteriales</taxon>
        <taxon>Flavobacteriaceae</taxon>
        <taxon>Formosa</taxon>
    </lineage>
</organism>
<feature type="transmembrane region" description="Helical" evidence="6">
    <location>
        <begin position="316"/>
        <end position="333"/>
    </location>
</feature>
<keyword evidence="5 6" id="KW-0472">Membrane</keyword>
<dbReference type="Proteomes" id="UP001589605">
    <property type="component" value="Unassembled WGS sequence"/>
</dbReference>
<dbReference type="RefSeq" id="WP_382381995.1">
    <property type="nucleotide sequence ID" value="NZ_JBHMEZ010000003.1"/>
</dbReference>
<name>A0ABV5F070_9FLAO</name>
<evidence type="ECO:0000256" key="5">
    <source>
        <dbReference type="ARBA" id="ARBA00023136"/>
    </source>
</evidence>
<feature type="transmembrane region" description="Helical" evidence="6">
    <location>
        <begin position="107"/>
        <end position="127"/>
    </location>
</feature>
<feature type="transmembrane region" description="Helical" evidence="6">
    <location>
        <begin position="5"/>
        <end position="22"/>
    </location>
</feature>
<dbReference type="Pfam" id="PF01943">
    <property type="entry name" value="Polysacc_synt"/>
    <property type="match status" value="1"/>
</dbReference>
<keyword evidence="3 6" id="KW-0812">Transmembrane</keyword>
<dbReference type="PANTHER" id="PTHR30250">
    <property type="entry name" value="PST FAMILY PREDICTED COLANIC ACID TRANSPORTER"/>
    <property type="match status" value="1"/>
</dbReference>
<dbReference type="PANTHER" id="PTHR30250:SF11">
    <property type="entry name" value="O-ANTIGEN TRANSPORTER-RELATED"/>
    <property type="match status" value="1"/>
</dbReference>
<feature type="transmembrane region" description="Helical" evidence="6">
    <location>
        <begin position="366"/>
        <end position="388"/>
    </location>
</feature>
<evidence type="ECO:0000256" key="6">
    <source>
        <dbReference type="SAM" id="Phobius"/>
    </source>
</evidence>
<comment type="caution">
    <text evidence="7">The sequence shown here is derived from an EMBL/GenBank/DDBJ whole genome shotgun (WGS) entry which is preliminary data.</text>
</comment>
<reference evidence="7 8" key="1">
    <citation type="submission" date="2024-09" db="EMBL/GenBank/DDBJ databases">
        <authorList>
            <person name="Sun Q."/>
            <person name="Mori K."/>
        </authorList>
    </citation>
    <scope>NUCLEOTIDE SEQUENCE [LARGE SCALE GENOMIC DNA]</scope>
    <source>
        <strain evidence="7 8">CECT 8286</strain>
    </source>
</reference>
<dbReference type="EMBL" id="JBHMEZ010000003">
    <property type="protein sequence ID" value="MFB9052819.1"/>
    <property type="molecule type" value="Genomic_DNA"/>
</dbReference>
<feature type="transmembrane region" description="Helical" evidence="6">
    <location>
        <begin position="206"/>
        <end position="232"/>
    </location>
</feature>
<feature type="transmembrane region" description="Helical" evidence="6">
    <location>
        <begin position="81"/>
        <end position="101"/>
    </location>
</feature>
<evidence type="ECO:0000256" key="1">
    <source>
        <dbReference type="ARBA" id="ARBA00004651"/>
    </source>
</evidence>
<proteinExistence type="predicted"/>
<feature type="transmembrane region" description="Helical" evidence="6">
    <location>
        <begin position="244"/>
        <end position="263"/>
    </location>
</feature>
<gene>
    <name evidence="7" type="ORF">ACFFVB_06965</name>
</gene>
<evidence type="ECO:0000256" key="4">
    <source>
        <dbReference type="ARBA" id="ARBA00022989"/>
    </source>
</evidence>
<feature type="transmembrane region" description="Helical" evidence="6">
    <location>
        <begin position="275"/>
        <end position="296"/>
    </location>
</feature>
<sequence length="398" mass="45476">MSLSLFKAIDAIIPLLIIPYLIKVVGEENYGIYAFAYALIFYFMNIVQYGFTLSGVRIIALNRADNLKLNESYNNIFTTQLYLTLFVLTVLTVLILTIDTFRVHYQIYLFFLILIIGEFLTPFWFFLGIEKMRFITIINLLSKSSFAVLTFFLVNSKSDYVFISLYQSIGFLVSGLFAQFIIIYSFKIKFKIAPIKNVIETLKEGFSSFLTLITPTIYSNTSIFLIGIFGAPQYVSYMQIGTKVSGAFSVLNTILTSVFYPIINRKKYLFKRIRYIFLSIGLALSFIMYFFSDILLRLWLPGNPVEIIQTVKLLSPTPFLASVISCYGVNYLMVLNKDQLYMRIVLIGSVTGLILGLILIPKYYYVGGAICIVSARGIKALLSFYYSYKLSKSNKNEI</sequence>
<evidence type="ECO:0000313" key="8">
    <source>
        <dbReference type="Proteomes" id="UP001589605"/>
    </source>
</evidence>
<keyword evidence="2" id="KW-1003">Cell membrane</keyword>